<dbReference type="GO" id="GO:0016655">
    <property type="term" value="F:oxidoreductase activity, acting on NAD(P)H, quinone or similar compound as acceptor"/>
    <property type="evidence" value="ECO:0007669"/>
    <property type="project" value="InterPro"/>
</dbReference>
<evidence type="ECO:0000313" key="3">
    <source>
        <dbReference type="EMBL" id="MDF0601870.1"/>
    </source>
</evidence>
<evidence type="ECO:0000313" key="4">
    <source>
        <dbReference type="Proteomes" id="UP001220964"/>
    </source>
</evidence>
<dbReference type="InterPro" id="IPR056148">
    <property type="entry name" value="NQRA_2nd"/>
</dbReference>
<dbReference type="InterPro" id="IPR022615">
    <property type="entry name" value="NqrA_C_domain"/>
</dbReference>
<keyword evidence="4" id="KW-1185">Reference proteome</keyword>
<dbReference type="Proteomes" id="UP001220964">
    <property type="component" value="Unassembled WGS sequence"/>
</dbReference>
<accession>A0AAE3TAQ7</accession>
<gene>
    <name evidence="3" type="ORF">P1J78_14080</name>
</gene>
<dbReference type="RefSeq" id="WP_275568010.1">
    <property type="nucleotide sequence ID" value="NZ_JARGYC010000036.1"/>
</dbReference>
<protein>
    <submittedName>
        <fullName evidence="3">Na(+)-translocating NADH-quinone reductase subunit A</fullName>
    </submittedName>
</protein>
<dbReference type="InterPro" id="IPR008703">
    <property type="entry name" value="NqrA"/>
</dbReference>
<evidence type="ECO:0000259" key="2">
    <source>
        <dbReference type="Pfam" id="PF24836"/>
    </source>
</evidence>
<reference evidence="3" key="1">
    <citation type="submission" date="2023-03" db="EMBL/GenBank/DDBJ databases">
        <title>Multiphase analysis and comparison of six strains from genera Psychromarinibacter, Lutimaribacter, and Maritimibacter, including a novel species: Psychromarinibacter sediminicola sp. nov.</title>
        <authorList>
            <person name="Wang Y.-H."/>
            <person name="Ye M.-Q."/>
            <person name="Du Z.-J."/>
        </authorList>
    </citation>
    <scope>NUCLEOTIDE SEQUENCE</scope>
    <source>
        <strain evidence="3">C21-152</strain>
    </source>
</reference>
<dbReference type="Pfam" id="PF11973">
    <property type="entry name" value="NQRA_SLBB"/>
    <property type="match status" value="1"/>
</dbReference>
<comment type="caution">
    <text evidence="3">The sequence shown here is derived from an EMBL/GenBank/DDBJ whole genome shotgun (WGS) entry which is preliminary data.</text>
</comment>
<organism evidence="3 4">
    <name type="scientific">Psychromarinibacter sediminicola</name>
    <dbReference type="NCBI Taxonomy" id="3033385"/>
    <lineage>
        <taxon>Bacteria</taxon>
        <taxon>Pseudomonadati</taxon>
        <taxon>Pseudomonadota</taxon>
        <taxon>Alphaproteobacteria</taxon>
        <taxon>Rhodobacterales</taxon>
        <taxon>Paracoccaceae</taxon>
        <taxon>Psychromarinibacter</taxon>
    </lineage>
</organism>
<feature type="domain" description="Na(+)-translocating NADH-quinone reductase subunit A C-terminal" evidence="1">
    <location>
        <begin position="264"/>
        <end position="311"/>
    </location>
</feature>
<name>A0AAE3TAQ7_9RHOB</name>
<proteinExistence type="predicted"/>
<dbReference type="GO" id="GO:0006814">
    <property type="term" value="P:sodium ion transport"/>
    <property type="evidence" value="ECO:0007669"/>
    <property type="project" value="InterPro"/>
</dbReference>
<dbReference type="PANTHER" id="PTHR37839">
    <property type="entry name" value="NA(+)-TRANSLOCATING NADH-QUINONE REDUCTASE SUBUNIT A"/>
    <property type="match status" value="1"/>
</dbReference>
<dbReference type="PANTHER" id="PTHR37839:SF1">
    <property type="entry name" value="NA(+)-TRANSLOCATING NADH-QUINONE REDUCTASE SUBUNIT A"/>
    <property type="match status" value="1"/>
</dbReference>
<dbReference type="EMBL" id="JARGYC010000036">
    <property type="protein sequence ID" value="MDF0601870.1"/>
    <property type="molecule type" value="Genomic_DNA"/>
</dbReference>
<feature type="domain" description="NqrA second alpha/beta" evidence="2">
    <location>
        <begin position="114"/>
        <end position="257"/>
    </location>
</feature>
<evidence type="ECO:0000259" key="1">
    <source>
        <dbReference type="Pfam" id="PF11973"/>
    </source>
</evidence>
<dbReference type="AlphaFoldDB" id="A0AAE3TAQ7"/>
<sequence length="423" mass="45356">MPWLFRSGLEVSLADTPPAPGTVERAITEEAALTATPEEDFRVEPLVAKDDFVAQGAPVLRSRRDPRVVVTAPMPARVAGIDLGPGHRLTRMRFFHEDSAGRHTHEVGDAAGDSDALRALLLGSGLWTQIRSRPFGRFPDPDEEPAAIFVMAVDTRPLAPDPRRALDHEFGALERGLRALTLLTGGPIHLCQPPGEDLVGPARVSQRLKVVKVAGAHPWGLAGFQIHRHFPAEIGRPVWELHAEDVAAIGDLLATGLVNDTRLVSVSGPAMRSARLVRCQPGADLRGLTWHDVKPGPHAILSGSALEGRESQWLTGRDRQVTVIDPDRHGPRPHWFLSALKRASRPLPLIPSAALEQATGGALPAMSLLRALSAGDSETAVKLGALSLLSEDLTLADYVSGADPSLSRLLDAMLARIAAEEAI</sequence>
<dbReference type="Pfam" id="PF24836">
    <property type="entry name" value="NQRA_2nd"/>
    <property type="match status" value="1"/>
</dbReference>